<dbReference type="EMBL" id="VWMK01000004">
    <property type="protein sequence ID" value="KAA3767907.1"/>
    <property type="molecule type" value="Genomic_DNA"/>
</dbReference>
<accession>A0A7J4XM47</accession>
<dbReference type="AlphaFoldDB" id="A0A7J4XM47"/>
<reference evidence="1 2" key="1">
    <citation type="journal article" date="2019" name="Nat. Med.">
        <title>A library of human gut bacterial isolates paired with longitudinal multiomics data enables mechanistic microbiome research.</title>
        <authorList>
            <person name="Poyet M."/>
            <person name="Groussin M."/>
            <person name="Gibbons S.M."/>
            <person name="Avila-Pacheco J."/>
            <person name="Jiang X."/>
            <person name="Kearney S.M."/>
            <person name="Perrotta A.R."/>
            <person name="Berdy B."/>
            <person name="Zhao S."/>
            <person name="Lieberman T.D."/>
            <person name="Swanson P.K."/>
            <person name="Smith M."/>
            <person name="Roesemann S."/>
            <person name="Alexander J.E."/>
            <person name="Rich S.A."/>
            <person name="Livny J."/>
            <person name="Vlamakis H."/>
            <person name="Clish C."/>
            <person name="Bullock K."/>
            <person name="Deik A."/>
            <person name="Scott J."/>
            <person name="Pierce K.A."/>
            <person name="Xavier R.J."/>
            <person name="Alm E.J."/>
        </authorList>
    </citation>
    <scope>NUCLEOTIDE SEQUENCE [LARGE SCALE GENOMIC DNA]</scope>
    <source>
        <strain evidence="1 2">BIOML-A10</strain>
    </source>
</reference>
<comment type="caution">
    <text evidence="1">The sequence shown here is derived from an EMBL/GenBank/DDBJ whole genome shotgun (WGS) entry which is preliminary data.</text>
</comment>
<gene>
    <name evidence="1" type="ORF">F3F73_05800</name>
</gene>
<dbReference type="RefSeq" id="WP_130058434.1">
    <property type="nucleotide sequence ID" value="NZ_RCXT01000003.1"/>
</dbReference>
<evidence type="ECO:0000313" key="2">
    <source>
        <dbReference type="Proteomes" id="UP000422221"/>
    </source>
</evidence>
<proteinExistence type="predicted"/>
<dbReference type="Proteomes" id="UP000422221">
    <property type="component" value="Unassembled WGS sequence"/>
</dbReference>
<organism evidence="1 2">
    <name type="scientific">Bacteroides salyersiae</name>
    <dbReference type="NCBI Taxonomy" id="291644"/>
    <lineage>
        <taxon>Bacteria</taxon>
        <taxon>Pseudomonadati</taxon>
        <taxon>Bacteroidota</taxon>
        <taxon>Bacteroidia</taxon>
        <taxon>Bacteroidales</taxon>
        <taxon>Bacteroidaceae</taxon>
        <taxon>Bacteroides</taxon>
    </lineage>
</organism>
<evidence type="ECO:0000313" key="1">
    <source>
        <dbReference type="EMBL" id="KAA3767907.1"/>
    </source>
</evidence>
<name>A0A7J4XM47_9BACE</name>
<protein>
    <submittedName>
        <fullName evidence="1">Uncharacterized protein</fullName>
    </submittedName>
</protein>
<sequence length="202" mass="23028">MKVYKIAININPQYAHIHAQMGQNLSKGIKVMWDDWIAKGNVIPDFVYSTYTICKKEIADNLQKHFVGLKLVELNFEKNPKELIVKNLNRLKWLPKENVELTGIDTDIEIPALPQSTLRFGVSGLTGKECIKEIIGAETLKGDNIIPREAGKGIFFKAEDIGGYNFFKPIAYPFLLCTEEVKFYIQEQEYSNIIFLEIGDVI</sequence>